<organism evidence="2 3">
    <name type="scientific">Holothuria leucospilota</name>
    <name type="common">Black long sea cucumber</name>
    <name type="synonym">Mertensiothuria leucospilota</name>
    <dbReference type="NCBI Taxonomy" id="206669"/>
    <lineage>
        <taxon>Eukaryota</taxon>
        <taxon>Metazoa</taxon>
        <taxon>Echinodermata</taxon>
        <taxon>Eleutherozoa</taxon>
        <taxon>Echinozoa</taxon>
        <taxon>Holothuroidea</taxon>
        <taxon>Aspidochirotacea</taxon>
        <taxon>Aspidochirotida</taxon>
        <taxon>Holothuriidae</taxon>
        <taxon>Holothuria</taxon>
    </lineage>
</organism>
<dbReference type="InterPro" id="IPR001763">
    <property type="entry name" value="Rhodanese-like_dom"/>
</dbReference>
<accession>A0A9Q1HF20</accession>
<gene>
    <name evidence="2" type="ORF">HOLleu_09576</name>
</gene>
<evidence type="ECO:0000313" key="2">
    <source>
        <dbReference type="EMBL" id="KAJ8042733.1"/>
    </source>
</evidence>
<dbReference type="SUPFAM" id="SSF52821">
    <property type="entry name" value="Rhodanese/Cell cycle control phosphatase"/>
    <property type="match status" value="1"/>
</dbReference>
<dbReference type="Gene3D" id="3.40.250.10">
    <property type="entry name" value="Rhodanese-like domain"/>
    <property type="match status" value="1"/>
</dbReference>
<dbReference type="CDD" id="cd00158">
    <property type="entry name" value="RHOD"/>
    <property type="match status" value="1"/>
</dbReference>
<dbReference type="AlphaFoldDB" id="A0A9Q1HF20"/>
<dbReference type="EMBL" id="JAIZAY010000004">
    <property type="protein sequence ID" value="KAJ8042733.1"/>
    <property type="molecule type" value="Genomic_DNA"/>
</dbReference>
<dbReference type="InterPro" id="IPR043502">
    <property type="entry name" value="DNA/RNA_pol_sf"/>
</dbReference>
<protein>
    <recommendedName>
        <fullName evidence="1">Rhodanese domain-containing protein</fullName>
    </recommendedName>
</protein>
<comment type="caution">
    <text evidence="2">The sequence shown here is derived from an EMBL/GenBank/DDBJ whole genome shotgun (WGS) entry which is preliminary data.</text>
</comment>
<feature type="domain" description="Rhodanese" evidence="1">
    <location>
        <begin position="77"/>
        <end position="253"/>
    </location>
</feature>
<dbReference type="InterPro" id="IPR036873">
    <property type="entry name" value="Rhodanese-like_dom_sf"/>
</dbReference>
<reference evidence="2" key="1">
    <citation type="submission" date="2021-10" db="EMBL/GenBank/DDBJ databases">
        <title>Tropical sea cucumber genome reveals ecological adaptation and Cuvierian tubules defense mechanism.</title>
        <authorList>
            <person name="Chen T."/>
        </authorList>
    </citation>
    <scope>NUCLEOTIDE SEQUENCE</scope>
    <source>
        <strain evidence="2">Nanhai2018</strain>
        <tissue evidence="2">Muscle</tissue>
    </source>
</reference>
<proteinExistence type="predicted"/>
<dbReference type="PROSITE" id="PS50206">
    <property type="entry name" value="RHODANESE_3"/>
    <property type="match status" value="1"/>
</dbReference>
<dbReference type="SUPFAM" id="SSF56672">
    <property type="entry name" value="DNA/RNA polymerases"/>
    <property type="match status" value="1"/>
</dbReference>
<name>A0A9Q1HF20_HOLLE</name>
<keyword evidence="3" id="KW-1185">Reference proteome</keyword>
<dbReference type="Proteomes" id="UP001152320">
    <property type="component" value="Chromosome 4"/>
</dbReference>
<dbReference type="SMART" id="SM00450">
    <property type="entry name" value="RHOD"/>
    <property type="match status" value="1"/>
</dbReference>
<evidence type="ECO:0000313" key="3">
    <source>
        <dbReference type="Proteomes" id="UP001152320"/>
    </source>
</evidence>
<dbReference type="OrthoDB" id="566238at2759"/>
<evidence type="ECO:0000259" key="1">
    <source>
        <dbReference type="PROSITE" id="PS50206"/>
    </source>
</evidence>
<sequence>MSTYVVRFITDLLTSSGLQASASAPFGMKMTISAIKKQFPEVKNLDTDTLAQWMDECNAGICSNDGKDESDLEQVEQSRNFVILDVRPEEEAAISMIPSSTRVDPDERDMKELKKIIREKSLSKAPKKPNPWRPILNLKPLNKLYFATKRFRMETLASIIPTLVEGMWAISIDLKDAYLHVPIHPLIRDSWRSEEDQEPIYVVMYCSVGYRSSCLATRLQRSLQKEGKQDSMIVYNLEGSIFKWANENRSLVDPAGEPTEFVHPYNTIFGMLLDSSRRKCAP</sequence>